<evidence type="ECO:0000313" key="2">
    <source>
        <dbReference type="Proteomes" id="UP000266861"/>
    </source>
</evidence>
<sequence>MDQKVYGILRLLKFPDDKYLWKNSDLTNWGKWLHHFELDKFQNRDAIHTHGVTWLSKSISELINDNIIRADLSNPETETELYCLVIENNIHHCSLIHCNDKNFAKYIYKYVTKPEPSNIFEISETDAIKRHVHTRRLGTSVRNRVYICT</sequence>
<protein>
    <submittedName>
        <fullName evidence="1">Uncharacterized protein</fullName>
    </submittedName>
</protein>
<organism evidence="1 2">
    <name type="scientific">Diversispora epigaea</name>
    <dbReference type="NCBI Taxonomy" id="1348612"/>
    <lineage>
        <taxon>Eukaryota</taxon>
        <taxon>Fungi</taxon>
        <taxon>Fungi incertae sedis</taxon>
        <taxon>Mucoromycota</taxon>
        <taxon>Glomeromycotina</taxon>
        <taxon>Glomeromycetes</taxon>
        <taxon>Diversisporales</taxon>
        <taxon>Diversisporaceae</taxon>
        <taxon>Diversispora</taxon>
    </lineage>
</organism>
<dbReference type="STRING" id="1348612.A0A397IPD6"/>
<accession>A0A397IPD6</accession>
<keyword evidence="2" id="KW-1185">Reference proteome</keyword>
<comment type="caution">
    <text evidence="1">The sequence shown here is derived from an EMBL/GenBank/DDBJ whole genome shotgun (WGS) entry which is preliminary data.</text>
</comment>
<proteinExistence type="predicted"/>
<gene>
    <name evidence="1" type="ORF">Glove_189g21</name>
</gene>
<dbReference type="Proteomes" id="UP000266861">
    <property type="component" value="Unassembled WGS sequence"/>
</dbReference>
<dbReference type="AlphaFoldDB" id="A0A397IPD6"/>
<reference evidence="1 2" key="1">
    <citation type="submission" date="2018-08" db="EMBL/GenBank/DDBJ databases">
        <title>Genome and evolution of the arbuscular mycorrhizal fungus Diversispora epigaea (formerly Glomus versiforme) and its bacterial endosymbionts.</title>
        <authorList>
            <person name="Sun X."/>
            <person name="Fei Z."/>
            <person name="Harrison M."/>
        </authorList>
    </citation>
    <scope>NUCLEOTIDE SEQUENCE [LARGE SCALE GENOMIC DNA]</scope>
    <source>
        <strain evidence="1 2">IT104</strain>
    </source>
</reference>
<dbReference type="EMBL" id="PQFF01000179">
    <property type="protein sequence ID" value="RHZ76827.1"/>
    <property type="molecule type" value="Genomic_DNA"/>
</dbReference>
<dbReference type="OrthoDB" id="432234at2759"/>
<name>A0A397IPD6_9GLOM</name>
<evidence type="ECO:0000313" key="1">
    <source>
        <dbReference type="EMBL" id="RHZ76827.1"/>
    </source>
</evidence>